<dbReference type="Pfam" id="PF02567">
    <property type="entry name" value="PhzC-PhzF"/>
    <property type="match status" value="1"/>
</dbReference>
<proteinExistence type="inferred from homology"/>
<sequence>MKYYIVDAFTQEPFHGNPAGVCLLEEWPERDRLQSIAAENNLPETAFLKPAGGYYELKWFTPETEIDLCGHGTLASAFVLFRFVKPEAKTIRFRTMSGELTVERRGERLEMDFPARPPEAVPIPEGLENALGAKVLETHRSRDLVALLENEETVRNLRPDMEALERLQLGHAAVVTAKGESADFVSRFFTPGAGIPEDPVTGSSHSTLIPFWSARLGKNQMTAKQLSKRGGTLFCENRGERVGIAGNAVLYLEGEIRL</sequence>
<evidence type="ECO:0000256" key="2">
    <source>
        <dbReference type="ARBA" id="ARBA00023235"/>
    </source>
</evidence>
<accession>A0A1W1ZQS9</accession>
<dbReference type="SUPFAM" id="SSF54506">
    <property type="entry name" value="Diaminopimelate epimerase-like"/>
    <property type="match status" value="1"/>
</dbReference>
<evidence type="ECO:0000256" key="3">
    <source>
        <dbReference type="PIRSR" id="PIRSR016184-1"/>
    </source>
</evidence>
<dbReference type="Proteomes" id="UP000192790">
    <property type="component" value="Unassembled WGS sequence"/>
</dbReference>
<dbReference type="RefSeq" id="WP_084233944.1">
    <property type="nucleotide sequence ID" value="NZ_FWXW01000002.1"/>
</dbReference>
<dbReference type="GO" id="GO:0016853">
    <property type="term" value="F:isomerase activity"/>
    <property type="evidence" value="ECO:0007669"/>
    <property type="project" value="UniProtKB-KW"/>
</dbReference>
<dbReference type="EMBL" id="FWXW01000002">
    <property type="protein sequence ID" value="SMC50552.1"/>
    <property type="molecule type" value="Genomic_DNA"/>
</dbReference>
<dbReference type="Gene3D" id="3.10.310.10">
    <property type="entry name" value="Diaminopimelate Epimerase, Chain A, domain 1"/>
    <property type="match status" value="2"/>
</dbReference>
<dbReference type="PANTHER" id="PTHR13774">
    <property type="entry name" value="PHENAZINE BIOSYNTHESIS PROTEIN"/>
    <property type="match status" value="1"/>
</dbReference>
<keyword evidence="5" id="KW-1185">Reference proteome</keyword>
<evidence type="ECO:0000313" key="4">
    <source>
        <dbReference type="EMBL" id="SMC50552.1"/>
    </source>
</evidence>
<feature type="active site" evidence="3">
    <location>
        <position position="44"/>
    </location>
</feature>
<dbReference type="PANTHER" id="PTHR13774:SF17">
    <property type="entry name" value="PHENAZINE BIOSYNTHESIS-LIKE DOMAIN-CONTAINING PROTEIN"/>
    <property type="match status" value="1"/>
</dbReference>
<name>A0A1W1ZQS9_9FIRM</name>
<comment type="similarity">
    <text evidence="1">Belongs to the PhzF family.</text>
</comment>
<organism evidence="4 5">
    <name type="scientific">Papillibacter cinnamivorans DSM 12816</name>
    <dbReference type="NCBI Taxonomy" id="1122930"/>
    <lineage>
        <taxon>Bacteria</taxon>
        <taxon>Bacillati</taxon>
        <taxon>Bacillota</taxon>
        <taxon>Clostridia</taxon>
        <taxon>Eubacteriales</taxon>
        <taxon>Oscillospiraceae</taxon>
        <taxon>Papillibacter</taxon>
    </lineage>
</organism>
<dbReference type="PIRSF" id="PIRSF016184">
    <property type="entry name" value="PhzC_PhzF"/>
    <property type="match status" value="1"/>
</dbReference>
<dbReference type="InterPro" id="IPR003719">
    <property type="entry name" value="Phenazine_PhzF-like"/>
</dbReference>
<gene>
    <name evidence="4" type="ORF">SAMN02745168_1286</name>
</gene>
<evidence type="ECO:0000256" key="1">
    <source>
        <dbReference type="ARBA" id="ARBA00008270"/>
    </source>
</evidence>
<dbReference type="GO" id="GO:0005737">
    <property type="term" value="C:cytoplasm"/>
    <property type="evidence" value="ECO:0007669"/>
    <property type="project" value="TreeGrafter"/>
</dbReference>
<dbReference type="OrthoDB" id="9788221at2"/>
<dbReference type="NCBIfam" id="TIGR00654">
    <property type="entry name" value="PhzF_family"/>
    <property type="match status" value="1"/>
</dbReference>
<reference evidence="4 5" key="1">
    <citation type="submission" date="2017-04" db="EMBL/GenBank/DDBJ databases">
        <authorList>
            <person name="Afonso C.L."/>
            <person name="Miller P.J."/>
            <person name="Scott M.A."/>
            <person name="Spackman E."/>
            <person name="Goraichik I."/>
            <person name="Dimitrov K.M."/>
            <person name="Suarez D.L."/>
            <person name="Swayne D.E."/>
        </authorList>
    </citation>
    <scope>NUCLEOTIDE SEQUENCE [LARGE SCALE GENOMIC DNA]</scope>
    <source>
        <strain evidence="4 5">DSM 12816</strain>
    </source>
</reference>
<dbReference type="AlphaFoldDB" id="A0A1W1ZQS9"/>
<evidence type="ECO:0000313" key="5">
    <source>
        <dbReference type="Proteomes" id="UP000192790"/>
    </source>
</evidence>
<protein>
    <submittedName>
        <fullName evidence="4">Phenazine biosynthesis protein PhzF family</fullName>
    </submittedName>
</protein>
<keyword evidence="2" id="KW-0413">Isomerase</keyword>